<dbReference type="GO" id="GO:0004674">
    <property type="term" value="F:protein serine/threonine kinase activity"/>
    <property type="evidence" value="ECO:0007669"/>
    <property type="project" value="UniProtKB-KW"/>
</dbReference>
<keyword evidence="3" id="KW-0808">Transferase</keyword>
<name>Q2J9Z2_FRACC</name>
<dbReference type="PANTHER" id="PTHR35526:SF3">
    <property type="entry name" value="ANTI-SIGMA-F FACTOR RSBW"/>
    <property type="match status" value="1"/>
</dbReference>
<protein>
    <submittedName>
        <fullName evidence="3">Serine/threonine kinase anti-sigma factor</fullName>
    </submittedName>
</protein>
<dbReference type="RefSeq" id="WP_011436938.1">
    <property type="nucleotide sequence ID" value="NC_007777.1"/>
</dbReference>
<evidence type="ECO:0000259" key="2">
    <source>
        <dbReference type="Pfam" id="PF13581"/>
    </source>
</evidence>
<reference evidence="3 4" key="1">
    <citation type="journal article" date="2007" name="Genome Res.">
        <title>Genome characteristics of facultatively symbiotic Frankia sp. strains reflect host range and host plant biogeography.</title>
        <authorList>
            <person name="Normand P."/>
            <person name="Lapierre P."/>
            <person name="Tisa L.S."/>
            <person name="Gogarten J.P."/>
            <person name="Alloisio N."/>
            <person name="Bagnarol E."/>
            <person name="Bassi C.A."/>
            <person name="Berry A.M."/>
            <person name="Bickhart D.M."/>
            <person name="Choisne N."/>
            <person name="Couloux A."/>
            <person name="Cournoyer B."/>
            <person name="Cruveiller S."/>
            <person name="Daubin V."/>
            <person name="Demange N."/>
            <person name="Francino M.P."/>
            <person name="Goltsman E."/>
            <person name="Huang Y."/>
            <person name="Kopp O.R."/>
            <person name="Labarre L."/>
            <person name="Lapidus A."/>
            <person name="Lavire C."/>
            <person name="Marechal J."/>
            <person name="Martinez M."/>
            <person name="Mastronunzio J.E."/>
            <person name="Mullin B.C."/>
            <person name="Niemann J."/>
            <person name="Pujic P."/>
            <person name="Rawnsley T."/>
            <person name="Rouy Z."/>
            <person name="Schenowitz C."/>
            <person name="Sellstedt A."/>
            <person name="Tavares F."/>
            <person name="Tomkins J.P."/>
            <person name="Vallenet D."/>
            <person name="Valverde C."/>
            <person name="Wall L.G."/>
            <person name="Wang Y."/>
            <person name="Medigue C."/>
            <person name="Benson D.R."/>
        </authorList>
    </citation>
    <scope>NUCLEOTIDE SEQUENCE [LARGE SCALE GENOMIC DNA]</scope>
    <source>
        <strain evidence="4">DSM 45818 / CECT 9043 / CcI3</strain>
    </source>
</reference>
<dbReference type="Gene3D" id="3.30.565.10">
    <property type="entry name" value="Histidine kinase-like ATPase, C-terminal domain"/>
    <property type="match status" value="1"/>
</dbReference>
<dbReference type="InterPro" id="IPR003594">
    <property type="entry name" value="HATPase_dom"/>
</dbReference>
<dbReference type="KEGG" id="fra:Francci3_2536"/>
<gene>
    <name evidence="3" type="ordered locus">Francci3_2536</name>
</gene>
<organism evidence="3 4">
    <name type="scientific">Frankia casuarinae (strain DSM 45818 / CECT 9043 / HFP020203 / CcI3)</name>
    <dbReference type="NCBI Taxonomy" id="106370"/>
    <lineage>
        <taxon>Bacteria</taxon>
        <taxon>Bacillati</taxon>
        <taxon>Actinomycetota</taxon>
        <taxon>Actinomycetes</taxon>
        <taxon>Frankiales</taxon>
        <taxon>Frankiaceae</taxon>
        <taxon>Frankia</taxon>
    </lineage>
</organism>
<dbReference type="AlphaFoldDB" id="Q2J9Z2"/>
<sequence>MTAPATSTSARPRLARSSTVRQFEATAKTVSAARQHTTATLAAWGLAAVADTAELLASELVTNACRASAGRSGVIAMRLTRTDADLVIEVWDANQTAPVRRKPGDDAEGGRGLLLVDALSARWAYYRPRSGGKVVWCSLPLAAPAHVLPEDAEPLPHRPASSGPAQPAEVFTDLVVLRRVADGLRALDWDLPPGEDARP</sequence>
<proteinExistence type="predicted"/>
<dbReference type="InterPro" id="IPR050267">
    <property type="entry name" value="Anti-sigma-factor_SerPK"/>
</dbReference>
<dbReference type="PANTHER" id="PTHR35526">
    <property type="entry name" value="ANTI-SIGMA-F FACTOR RSBW-RELATED"/>
    <property type="match status" value="1"/>
</dbReference>
<dbReference type="Proteomes" id="UP000001937">
    <property type="component" value="Chromosome"/>
</dbReference>
<dbReference type="Pfam" id="PF13581">
    <property type="entry name" value="HATPase_c_2"/>
    <property type="match status" value="1"/>
</dbReference>
<feature type="domain" description="Histidine kinase/HSP90-like ATPase" evidence="2">
    <location>
        <begin position="23"/>
        <end position="136"/>
    </location>
</feature>
<accession>A0A1X1PR91</accession>
<dbReference type="STRING" id="106370.Francci3_2536"/>
<keyword evidence="1" id="KW-0723">Serine/threonine-protein kinase</keyword>
<dbReference type="SUPFAM" id="SSF55874">
    <property type="entry name" value="ATPase domain of HSP90 chaperone/DNA topoisomerase II/histidine kinase"/>
    <property type="match status" value="1"/>
</dbReference>
<dbReference type="CDD" id="cd16936">
    <property type="entry name" value="HATPase_RsbW-like"/>
    <property type="match status" value="1"/>
</dbReference>
<dbReference type="EMBL" id="CP000249">
    <property type="protein sequence ID" value="ABD11900.1"/>
    <property type="molecule type" value="Genomic_DNA"/>
</dbReference>
<evidence type="ECO:0000256" key="1">
    <source>
        <dbReference type="ARBA" id="ARBA00022527"/>
    </source>
</evidence>
<evidence type="ECO:0000313" key="4">
    <source>
        <dbReference type="Proteomes" id="UP000001937"/>
    </source>
</evidence>
<evidence type="ECO:0000313" key="3">
    <source>
        <dbReference type="EMBL" id="ABD11900.1"/>
    </source>
</evidence>
<dbReference type="eggNOG" id="COG2172">
    <property type="taxonomic scope" value="Bacteria"/>
</dbReference>
<keyword evidence="4" id="KW-1185">Reference proteome</keyword>
<accession>Q2J9Z2</accession>
<dbReference type="InterPro" id="IPR036890">
    <property type="entry name" value="HATPase_C_sf"/>
</dbReference>
<keyword evidence="3" id="KW-0418">Kinase</keyword>
<dbReference type="HOGENOM" id="CLU_090336_0_0_11"/>